<feature type="region of interest" description="Disordered" evidence="3">
    <location>
        <begin position="112"/>
        <end position="137"/>
    </location>
</feature>
<organism evidence="5 6">
    <name type="scientific">Fusarium zealandicum</name>
    <dbReference type="NCBI Taxonomy" id="1053134"/>
    <lineage>
        <taxon>Eukaryota</taxon>
        <taxon>Fungi</taxon>
        <taxon>Dikarya</taxon>
        <taxon>Ascomycota</taxon>
        <taxon>Pezizomycotina</taxon>
        <taxon>Sordariomycetes</taxon>
        <taxon>Hypocreomycetidae</taxon>
        <taxon>Hypocreales</taxon>
        <taxon>Nectriaceae</taxon>
        <taxon>Fusarium</taxon>
        <taxon>Fusarium staphyleae species complex</taxon>
    </lineage>
</organism>
<comment type="caution">
    <text evidence="5">The sequence shown here is derived from an EMBL/GenBank/DDBJ whole genome shotgun (WGS) entry which is preliminary data.</text>
</comment>
<feature type="domain" description="Zn(2)-C6 fungal-type" evidence="4">
    <location>
        <begin position="45"/>
        <end position="74"/>
    </location>
</feature>
<keyword evidence="1" id="KW-0479">Metal-binding</keyword>
<proteinExistence type="predicted"/>
<dbReference type="GO" id="GO:0003677">
    <property type="term" value="F:DNA binding"/>
    <property type="evidence" value="ECO:0007669"/>
    <property type="project" value="InterPro"/>
</dbReference>
<dbReference type="AlphaFoldDB" id="A0A8H4XHM1"/>
<evidence type="ECO:0000256" key="1">
    <source>
        <dbReference type="ARBA" id="ARBA00022723"/>
    </source>
</evidence>
<dbReference type="Gene3D" id="4.10.240.10">
    <property type="entry name" value="Zn(2)-C6 fungal-type DNA-binding domain"/>
    <property type="match status" value="1"/>
</dbReference>
<dbReference type="SMART" id="SM00066">
    <property type="entry name" value="GAL4"/>
    <property type="match status" value="1"/>
</dbReference>
<feature type="region of interest" description="Disordered" evidence="3">
    <location>
        <begin position="881"/>
        <end position="903"/>
    </location>
</feature>
<dbReference type="SUPFAM" id="SSF57701">
    <property type="entry name" value="Zn2/Cys6 DNA-binding domain"/>
    <property type="match status" value="1"/>
</dbReference>
<accession>A0A8H4XHM1</accession>
<dbReference type="GO" id="GO:0000981">
    <property type="term" value="F:DNA-binding transcription factor activity, RNA polymerase II-specific"/>
    <property type="evidence" value="ECO:0007669"/>
    <property type="project" value="InterPro"/>
</dbReference>
<dbReference type="InterPro" id="IPR053181">
    <property type="entry name" value="EcdB-like_regulator"/>
</dbReference>
<dbReference type="PANTHER" id="PTHR47785">
    <property type="entry name" value="ZN(II)2CYS6 TRANSCRIPTION FACTOR (EUROFUNG)-RELATED-RELATED"/>
    <property type="match status" value="1"/>
</dbReference>
<feature type="region of interest" description="Disordered" evidence="3">
    <location>
        <begin position="770"/>
        <end position="799"/>
    </location>
</feature>
<feature type="region of interest" description="Disordered" evidence="3">
    <location>
        <begin position="817"/>
        <end position="866"/>
    </location>
</feature>
<dbReference type="CDD" id="cd00067">
    <property type="entry name" value="GAL4"/>
    <property type="match status" value="1"/>
</dbReference>
<gene>
    <name evidence="5" type="ORF">FZEAL_8294</name>
</gene>
<reference evidence="5" key="1">
    <citation type="journal article" date="2020" name="BMC Genomics">
        <title>Correction to: Identification and distribution of gene clusters required for synthesis of sphingolipid metabolism inhibitors in diverse species of the filamentous fungus Fusarium.</title>
        <authorList>
            <person name="Kim H.S."/>
            <person name="Lohmar J.M."/>
            <person name="Busman M."/>
            <person name="Brown D.W."/>
            <person name="Naumann T.A."/>
            <person name="Divon H.H."/>
            <person name="Lysoe E."/>
            <person name="Uhlig S."/>
            <person name="Proctor R.H."/>
        </authorList>
    </citation>
    <scope>NUCLEOTIDE SEQUENCE</scope>
    <source>
        <strain evidence="5">NRRL 22465</strain>
    </source>
</reference>
<evidence type="ECO:0000256" key="2">
    <source>
        <dbReference type="ARBA" id="ARBA00023242"/>
    </source>
</evidence>
<evidence type="ECO:0000313" key="5">
    <source>
        <dbReference type="EMBL" id="KAF4974833.1"/>
    </source>
</evidence>
<keyword evidence="6" id="KW-1185">Reference proteome</keyword>
<reference evidence="5" key="2">
    <citation type="submission" date="2020-05" db="EMBL/GenBank/DDBJ databases">
        <authorList>
            <person name="Kim H.-S."/>
            <person name="Proctor R.H."/>
            <person name="Brown D.W."/>
        </authorList>
    </citation>
    <scope>NUCLEOTIDE SEQUENCE</scope>
    <source>
        <strain evidence="5">NRRL 22465</strain>
    </source>
</reference>
<dbReference type="GO" id="GO:0008270">
    <property type="term" value="F:zinc ion binding"/>
    <property type="evidence" value="ECO:0007669"/>
    <property type="project" value="InterPro"/>
</dbReference>
<dbReference type="Pfam" id="PF00172">
    <property type="entry name" value="Zn_clus"/>
    <property type="match status" value="1"/>
</dbReference>
<dbReference type="PANTHER" id="PTHR47785:SF1">
    <property type="entry name" value="TRANSCRIPTION FACTOR, PUTATIVE (AFU_ORTHOLOGUE AFUA_5G14530)-RELATED"/>
    <property type="match status" value="1"/>
</dbReference>
<keyword evidence="2" id="KW-0539">Nucleus</keyword>
<dbReference type="EMBL" id="JABEYC010000700">
    <property type="protein sequence ID" value="KAF4974833.1"/>
    <property type="molecule type" value="Genomic_DNA"/>
</dbReference>
<dbReference type="InterPro" id="IPR036864">
    <property type="entry name" value="Zn2-C6_fun-type_DNA-bd_sf"/>
</dbReference>
<evidence type="ECO:0000256" key="3">
    <source>
        <dbReference type="SAM" id="MobiDB-lite"/>
    </source>
</evidence>
<dbReference type="InterPro" id="IPR001138">
    <property type="entry name" value="Zn2Cys6_DnaBD"/>
</dbReference>
<dbReference type="OrthoDB" id="6133115at2759"/>
<feature type="compositionally biased region" description="Polar residues" evidence="3">
    <location>
        <begin position="886"/>
        <end position="895"/>
    </location>
</feature>
<dbReference type="Proteomes" id="UP000635477">
    <property type="component" value="Unassembled WGS sequence"/>
</dbReference>
<dbReference type="InterPro" id="IPR007219">
    <property type="entry name" value="XnlR_reg_dom"/>
</dbReference>
<sequence>MLIFPAFSSARTGARGILVSANAMEEVDDSLNESAARKRLRTSHACDGCRTRKTRCDGSHPCATCAATNQECTFGSEANSRSKNDIILESVLRVERSLHELKSNISVNSQLGCQHQSHLSPPNPRASSFSVSTPETSLRRRSFAIQTPASHDLGENGNNLENAVLDSMHTSTTESVLQWPHFDVFPLLRTDQMSIFHLEQSRPPLPISSNPVYPYIDAEDVDSILTAFEHNVNFWYPTMSQAQLQEIRTTLRSGVPAEDTVHCCLSLLTLALGCASQAVTDLRFTSSPEGYEAATRLRNRKMGDVYFQLALRKLHIVHLKVDSETTQCLFFTAIYFASLVRPLQAWEYLSATATRCMLLLSYPSNAQDTESEERIRRMFWSCYILESDYMAELSACPPSGIARVESSVPLPSVYHTHTSEKQQEESSLYFLACISMRRLLNRVHQLLYARDSGAAFDHARFPRIVAELQRQLDDWRDVLPASFLFSVDMEETATAAGGFLRQRYLTCKGVIYRPYLMWALSDIGSGGNNVALTIPEAITNCQACLDACLLHALNLRGFPQTVLIDTWICSLSHSMSGAMLILLAACQVPALREIIRSRVARVGDHLQGLFNHWRQISFGNDSPSVERSLWLMQLADRIDMLWGNILRQSNIKSIKPYSVSSRSCVVFRLFSTQSLLQRQPRQPTANMSWMDSWSRPSKSQATPAPYYLLPGGESTPYCHSCGRVISTRRTAATAKTNTPAKYCSSRCRTKKPGKLDRELESAFVHFLSADNGGSVDGKPATKGGSNSGKQKKSKHVKGDNRVLVTCSTVEEFVFGSHRSSMEEMEDEDLSEDETQISHAPTSLPPGPAQSASSDEDMDCSGDIQSDKQIDGDVFARMAVRSGTRMRPSQSISEVNGSVGGEKGRAERIQETDAMLEKRKQGQRRAREREMTKCAARRGVVFGFSVDGDDGQDAGGKRRLCEAVMSGKVVEPSFAKGDWAIRWRE</sequence>
<dbReference type="CDD" id="cd12148">
    <property type="entry name" value="fungal_TF_MHR"/>
    <property type="match status" value="1"/>
</dbReference>
<dbReference type="Pfam" id="PF04082">
    <property type="entry name" value="Fungal_trans"/>
    <property type="match status" value="1"/>
</dbReference>
<dbReference type="PROSITE" id="PS00463">
    <property type="entry name" value="ZN2_CY6_FUNGAL_1"/>
    <property type="match status" value="1"/>
</dbReference>
<dbReference type="PROSITE" id="PS50048">
    <property type="entry name" value="ZN2_CY6_FUNGAL_2"/>
    <property type="match status" value="1"/>
</dbReference>
<name>A0A8H4XHM1_9HYPO</name>
<evidence type="ECO:0000259" key="4">
    <source>
        <dbReference type="PROSITE" id="PS50048"/>
    </source>
</evidence>
<feature type="compositionally biased region" description="Acidic residues" evidence="3">
    <location>
        <begin position="822"/>
        <end position="834"/>
    </location>
</feature>
<protein>
    <recommendedName>
        <fullName evidence="4">Zn(2)-C6 fungal-type domain-containing protein</fullName>
    </recommendedName>
</protein>
<evidence type="ECO:0000313" key="6">
    <source>
        <dbReference type="Proteomes" id="UP000635477"/>
    </source>
</evidence>
<dbReference type="GO" id="GO:0006351">
    <property type="term" value="P:DNA-templated transcription"/>
    <property type="evidence" value="ECO:0007669"/>
    <property type="project" value="InterPro"/>
</dbReference>
<feature type="compositionally biased region" description="Polar residues" evidence="3">
    <location>
        <begin position="112"/>
        <end position="136"/>
    </location>
</feature>